<dbReference type="EMBL" id="AFYH01033984">
    <property type="status" value="NOT_ANNOTATED_CDS"/>
    <property type="molecule type" value="Genomic_DNA"/>
</dbReference>
<evidence type="ECO:0000313" key="11">
    <source>
        <dbReference type="Proteomes" id="UP000008672"/>
    </source>
</evidence>
<evidence type="ECO:0000256" key="3">
    <source>
        <dbReference type="ARBA" id="ARBA00006670"/>
    </source>
</evidence>
<evidence type="ECO:0000256" key="7">
    <source>
        <dbReference type="ARBA" id="ARBA00023136"/>
    </source>
</evidence>
<dbReference type="NCBIfam" id="NF037982">
    <property type="entry name" value="Nramp_1"/>
    <property type="match status" value="1"/>
</dbReference>
<name>H3AS49_LATCH</name>
<feature type="transmembrane region" description="Helical" evidence="9">
    <location>
        <begin position="69"/>
        <end position="95"/>
    </location>
</feature>
<dbReference type="Ensembl" id="ENSLACT00000012563.1">
    <property type="protein sequence ID" value="ENSLACP00000012470.1"/>
    <property type="gene ID" value="ENSLACG00000010989.1"/>
</dbReference>
<dbReference type="GO" id="GO:0015093">
    <property type="term" value="F:ferrous iron transmembrane transporter activity"/>
    <property type="evidence" value="ECO:0007669"/>
    <property type="project" value="TreeGrafter"/>
</dbReference>
<keyword evidence="4" id="KW-0406">Ion transport</keyword>
<keyword evidence="5 9" id="KW-0812">Transmembrane</keyword>
<dbReference type="GO" id="GO:0015099">
    <property type="term" value="F:nickel cation transmembrane transporter activity"/>
    <property type="evidence" value="ECO:0007669"/>
    <property type="project" value="TreeGrafter"/>
</dbReference>
<dbReference type="HAMAP" id="MF_00221">
    <property type="entry name" value="NRAMP"/>
    <property type="match status" value="1"/>
</dbReference>
<dbReference type="PANTHER" id="PTHR11706:SF40">
    <property type="entry name" value="NATURAL RESISTANCE-ASSOCIATED MACROPHAGE PROTEIN 2"/>
    <property type="match status" value="1"/>
</dbReference>
<dbReference type="PRINTS" id="PR00447">
    <property type="entry name" value="NATRESASSCMP"/>
</dbReference>
<dbReference type="GeneTree" id="ENSGT00940000155330"/>
<dbReference type="GO" id="GO:0015086">
    <property type="term" value="F:cadmium ion transmembrane transporter activity"/>
    <property type="evidence" value="ECO:0007669"/>
    <property type="project" value="TreeGrafter"/>
</dbReference>
<feature type="transmembrane region" description="Helical" evidence="9">
    <location>
        <begin position="340"/>
        <end position="358"/>
    </location>
</feature>
<dbReference type="Proteomes" id="UP000008672">
    <property type="component" value="Unassembled WGS sequence"/>
</dbReference>
<evidence type="ECO:0000256" key="8">
    <source>
        <dbReference type="ARBA" id="ARBA00023228"/>
    </source>
</evidence>
<keyword evidence="4" id="KW-0813">Transport</keyword>
<feature type="transmembrane region" description="Helical" evidence="9">
    <location>
        <begin position="252"/>
        <end position="274"/>
    </location>
</feature>
<evidence type="ECO:0000256" key="2">
    <source>
        <dbReference type="ARBA" id="ARBA00004155"/>
    </source>
</evidence>
<evidence type="ECO:0000256" key="6">
    <source>
        <dbReference type="ARBA" id="ARBA00022989"/>
    </source>
</evidence>
<dbReference type="EMBL" id="AFYH01033980">
    <property type="status" value="NOT_ANNOTATED_CDS"/>
    <property type="molecule type" value="Genomic_DNA"/>
</dbReference>
<reference evidence="10" key="2">
    <citation type="submission" date="2025-08" db="UniProtKB">
        <authorList>
            <consortium name="Ensembl"/>
        </authorList>
    </citation>
    <scope>IDENTIFICATION</scope>
</reference>
<keyword evidence="6 9" id="KW-1133">Transmembrane helix</keyword>
<dbReference type="GO" id="GO:0005384">
    <property type="term" value="F:manganese ion transmembrane transporter activity"/>
    <property type="evidence" value="ECO:0007669"/>
    <property type="project" value="TreeGrafter"/>
</dbReference>
<dbReference type="Bgee" id="ENSLACG00000010989">
    <property type="expression patterns" value="Expressed in muscle tissue and 5 other cell types or tissues"/>
</dbReference>
<accession>H3AS49</accession>
<dbReference type="GO" id="GO:0005765">
    <property type="term" value="C:lysosomal membrane"/>
    <property type="evidence" value="ECO:0007669"/>
    <property type="project" value="UniProtKB-SubCell"/>
</dbReference>
<dbReference type="EMBL" id="AFYH01033979">
    <property type="status" value="NOT_ANNOTATED_CDS"/>
    <property type="molecule type" value="Genomic_DNA"/>
</dbReference>
<dbReference type="GO" id="GO:0005886">
    <property type="term" value="C:plasma membrane"/>
    <property type="evidence" value="ECO:0007669"/>
    <property type="project" value="TreeGrafter"/>
</dbReference>
<proteinExistence type="inferred from homology"/>
<dbReference type="EMBL" id="AFYH01033982">
    <property type="status" value="NOT_ANNOTATED_CDS"/>
    <property type="molecule type" value="Genomic_DNA"/>
</dbReference>
<reference evidence="11" key="1">
    <citation type="submission" date="2011-08" db="EMBL/GenBank/DDBJ databases">
        <title>The draft genome of Latimeria chalumnae.</title>
        <authorList>
            <person name="Di Palma F."/>
            <person name="Alfoldi J."/>
            <person name="Johnson J."/>
            <person name="Berlin A."/>
            <person name="Gnerre S."/>
            <person name="Jaffe D."/>
            <person name="MacCallum I."/>
            <person name="Young S."/>
            <person name="Walker B.J."/>
            <person name="Lander E."/>
            <person name="Lindblad-Toh K."/>
        </authorList>
    </citation>
    <scope>NUCLEOTIDE SEQUENCE [LARGE SCALE GENOMIC DNA]</scope>
    <source>
        <strain evidence="11">Wild caught</strain>
    </source>
</reference>
<dbReference type="EMBL" id="AFYH01033976">
    <property type="status" value="NOT_ANNOTATED_CDS"/>
    <property type="molecule type" value="Genomic_DNA"/>
</dbReference>
<dbReference type="GO" id="GO:0015087">
    <property type="term" value="F:cobalt ion transmembrane transporter activity"/>
    <property type="evidence" value="ECO:0007669"/>
    <property type="project" value="TreeGrafter"/>
</dbReference>
<dbReference type="GO" id="GO:0015094">
    <property type="term" value="F:lead ion transmembrane transporter activity"/>
    <property type="evidence" value="ECO:0007669"/>
    <property type="project" value="TreeGrafter"/>
</dbReference>
<feature type="transmembrane region" description="Helical" evidence="9">
    <location>
        <begin position="20"/>
        <end position="39"/>
    </location>
</feature>
<feature type="transmembrane region" description="Helical" evidence="9">
    <location>
        <begin position="131"/>
        <end position="148"/>
    </location>
</feature>
<sequence>MSIAYLDPGNIESDLQSGAVAGFKLLWVLLSATVLGLLLQRLAARLGVVTGMHLAEVCHRQYPKVPRIILWLMVELAIIGSDMQEVIGSAIAFNLLSAGRIPLWGGVLITIIDTFFFLFLDKYGLRKLEAFFGFLITIMALTFGYEYVTVKPDQGQLLKGMFVPMCQGCGSSQLQQAVGIVGAVIMPHNIYLHSALVKSRQINRSDKREVREANKYFFIEACVALFISFLINVFVVSVFAEAFYGQTNQEVGVVLGCYFGPAALYIWAIGILAAGQSSTMTGTYSGQFVMEGFLNLSWSRFARVILTRSIAITPTLLVAVFQDVEHLTGMNDFLNVLQSLQLPFALIPILTFTSLRPLMNDFTNGIGWKIAGGFVILGICLINMYFVVVYVSTLGHVALYILAGALCLAYLSFVAYLTWLCLITLGVSFLDCGSTFHLGLGIHPELYFLNDLETDSVSAK</sequence>
<evidence type="ECO:0000256" key="5">
    <source>
        <dbReference type="ARBA" id="ARBA00022692"/>
    </source>
</evidence>
<comment type="subcellular location">
    <subcellularLocation>
        <location evidence="1">Late endosome membrane</location>
        <topology evidence="1">Multi-pass membrane protein</topology>
    </subcellularLocation>
    <subcellularLocation>
        <location evidence="2">Lysosome membrane</location>
        <topology evidence="2">Multi-pass membrane protein</topology>
    </subcellularLocation>
</comment>
<keyword evidence="11" id="KW-1185">Reference proteome</keyword>
<dbReference type="EMBL" id="AFYH01033977">
    <property type="status" value="NOT_ANNOTATED_CDS"/>
    <property type="molecule type" value="Genomic_DNA"/>
</dbReference>
<dbReference type="GO" id="GO:0031902">
    <property type="term" value="C:late endosome membrane"/>
    <property type="evidence" value="ECO:0007669"/>
    <property type="project" value="UniProtKB-SubCell"/>
</dbReference>
<keyword evidence="4" id="KW-0410">Iron transport</keyword>
<feature type="transmembrane region" description="Helical" evidence="9">
    <location>
        <begin position="217"/>
        <end position="240"/>
    </location>
</feature>
<keyword evidence="4" id="KW-0408">Iron</keyword>
<evidence type="ECO:0000256" key="9">
    <source>
        <dbReference type="SAM" id="Phobius"/>
    </source>
</evidence>
<organism evidence="10 11">
    <name type="scientific">Latimeria chalumnae</name>
    <name type="common">Coelacanth</name>
    <dbReference type="NCBI Taxonomy" id="7897"/>
    <lineage>
        <taxon>Eukaryota</taxon>
        <taxon>Metazoa</taxon>
        <taxon>Chordata</taxon>
        <taxon>Craniata</taxon>
        <taxon>Vertebrata</taxon>
        <taxon>Euteleostomi</taxon>
        <taxon>Coelacanthiformes</taxon>
        <taxon>Coelacanthidae</taxon>
        <taxon>Latimeria</taxon>
    </lineage>
</organism>
<evidence type="ECO:0000313" key="10">
    <source>
        <dbReference type="Ensembl" id="ENSLACP00000012470.1"/>
    </source>
</evidence>
<dbReference type="Pfam" id="PF01566">
    <property type="entry name" value="Nramp"/>
    <property type="match status" value="1"/>
</dbReference>
<feature type="transmembrane region" description="Helical" evidence="9">
    <location>
        <begin position="101"/>
        <end position="119"/>
    </location>
</feature>
<evidence type="ECO:0000256" key="4">
    <source>
        <dbReference type="ARBA" id="ARBA00022496"/>
    </source>
</evidence>
<comment type="similarity">
    <text evidence="3">Belongs to the NRAMP family.</text>
</comment>
<keyword evidence="8" id="KW-0458">Lysosome</keyword>
<gene>
    <name evidence="10" type="primary">SLC11A2</name>
</gene>
<dbReference type="HOGENOM" id="CLU_020088_5_0_1"/>
<dbReference type="EMBL" id="AFYH01033983">
    <property type="status" value="NOT_ANNOTATED_CDS"/>
    <property type="molecule type" value="Genomic_DNA"/>
</dbReference>
<keyword evidence="7 9" id="KW-0472">Membrane</keyword>
<feature type="transmembrane region" description="Helical" evidence="9">
    <location>
        <begin position="397"/>
        <end position="430"/>
    </location>
</feature>
<dbReference type="EMBL" id="AFYH01033981">
    <property type="status" value="NOT_ANNOTATED_CDS"/>
    <property type="molecule type" value="Genomic_DNA"/>
</dbReference>
<dbReference type="PANTHER" id="PTHR11706">
    <property type="entry name" value="SOLUTE CARRIER PROTEIN FAMILY 11 MEMBER"/>
    <property type="match status" value="1"/>
</dbReference>
<dbReference type="GO" id="GO:0046870">
    <property type="term" value="F:cadmium ion binding"/>
    <property type="evidence" value="ECO:0007669"/>
    <property type="project" value="TreeGrafter"/>
</dbReference>
<feature type="transmembrane region" description="Helical" evidence="9">
    <location>
        <begin position="301"/>
        <end position="320"/>
    </location>
</feature>
<dbReference type="NCBIfam" id="TIGR01197">
    <property type="entry name" value="nramp"/>
    <property type="match status" value="1"/>
</dbReference>
<dbReference type="AlphaFoldDB" id="H3AS49"/>
<evidence type="ECO:0000256" key="1">
    <source>
        <dbReference type="ARBA" id="ARBA00004107"/>
    </source>
</evidence>
<reference evidence="10" key="3">
    <citation type="submission" date="2025-09" db="UniProtKB">
        <authorList>
            <consortium name="Ensembl"/>
        </authorList>
    </citation>
    <scope>IDENTIFICATION</scope>
</reference>
<protein>
    <submittedName>
        <fullName evidence="10">Solute carrier family 11 member 2</fullName>
    </submittedName>
</protein>
<dbReference type="InterPro" id="IPR001046">
    <property type="entry name" value="NRAMP_fam"/>
</dbReference>
<dbReference type="EMBL" id="AFYH01033978">
    <property type="status" value="NOT_ANNOTATED_CDS"/>
    <property type="molecule type" value="Genomic_DNA"/>
</dbReference>
<dbReference type="EMBL" id="AFYH01033975">
    <property type="status" value="NOT_ANNOTATED_CDS"/>
    <property type="molecule type" value="Genomic_DNA"/>
</dbReference>
<feature type="transmembrane region" description="Helical" evidence="9">
    <location>
        <begin position="370"/>
        <end position="391"/>
    </location>
</feature>